<sequence length="172" mass="20146">MAGKKTKRRQKIEMKKIENEDDRLITFSKRRSGIYKKASEIWEAIHLCQPSVKAIANRFLGMSQLHNDNIHPLVKAYSHARINELNQQHNDLLRQLDEEKEQQKMLKQMRRVKETQPRWWETPVDELNLQELLQMDSAVDDLHQTFLAKINEKTAAAAASSSVAPPMYFHNK</sequence>
<dbReference type="Gene3D" id="6.10.140.920">
    <property type="match status" value="1"/>
</dbReference>
<dbReference type="InterPro" id="IPR002100">
    <property type="entry name" value="TF_MADSbox"/>
</dbReference>
<dbReference type="Gene3D" id="3.40.1810.10">
    <property type="entry name" value="Transcription factor, MADS-box"/>
    <property type="match status" value="1"/>
</dbReference>
<dbReference type="Proteomes" id="UP000236630">
    <property type="component" value="Unassembled WGS sequence"/>
</dbReference>
<gene>
    <name evidence="8" type="ORF">CUMW_233190</name>
</gene>
<evidence type="ECO:0000256" key="1">
    <source>
        <dbReference type="ARBA" id="ARBA00004123"/>
    </source>
</evidence>
<dbReference type="GO" id="GO:0000978">
    <property type="term" value="F:RNA polymerase II cis-regulatory region sequence-specific DNA binding"/>
    <property type="evidence" value="ECO:0007669"/>
    <property type="project" value="TreeGrafter"/>
</dbReference>
<keyword evidence="6" id="KW-0175">Coiled coil</keyword>
<dbReference type="SMART" id="SM00432">
    <property type="entry name" value="MADS"/>
    <property type="match status" value="1"/>
</dbReference>
<reference evidence="8 9" key="1">
    <citation type="journal article" date="2017" name="Front. Genet.">
        <title>Draft sequencing of the heterozygous diploid genome of Satsuma (Citrus unshiu Marc.) using a hybrid assembly approach.</title>
        <authorList>
            <person name="Shimizu T."/>
            <person name="Tanizawa Y."/>
            <person name="Mochizuki T."/>
            <person name="Nagasaki H."/>
            <person name="Yoshioka T."/>
            <person name="Toyoda A."/>
            <person name="Fujiyama A."/>
            <person name="Kaminuma E."/>
            <person name="Nakamura Y."/>
        </authorList>
    </citation>
    <scope>NUCLEOTIDE SEQUENCE [LARGE SCALE GENOMIC DNA]</scope>
    <source>
        <strain evidence="9">cv. Miyagawa wase</strain>
    </source>
</reference>
<proteinExistence type="predicted"/>
<protein>
    <recommendedName>
        <fullName evidence="7">MADS-box domain-containing protein</fullName>
    </recommendedName>
</protein>
<keyword evidence="4" id="KW-0804">Transcription</keyword>
<organism evidence="8 9">
    <name type="scientific">Citrus unshiu</name>
    <name type="common">Satsuma mandarin</name>
    <name type="synonym">Citrus nobilis var. unshiu</name>
    <dbReference type="NCBI Taxonomy" id="55188"/>
    <lineage>
        <taxon>Eukaryota</taxon>
        <taxon>Viridiplantae</taxon>
        <taxon>Streptophyta</taxon>
        <taxon>Embryophyta</taxon>
        <taxon>Tracheophyta</taxon>
        <taxon>Spermatophyta</taxon>
        <taxon>Magnoliopsida</taxon>
        <taxon>eudicotyledons</taxon>
        <taxon>Gunneridae</taxon>
        <taxon>Pentapetalae</taxon>
        <taxon>rosids</taxon>
        <taxon>malvids</taxon>
        <taxon>Sapindales</taxon>
        <taxon>Rutaceae</taxon>
        <taxon>Aurantioideae</taxon>
        <taxon>Citrus</taxon>
    </lineage>
</organism>
<dbReference type="EMBL" id="BDQV01000405">
    <property type="protein sequence ID" value="GAY64394.1"/>
    <property type="molecule type" value="Genomic_DNA"/>
</dbReference>
<evidence type="ECO:0000256" key="5">
    <source>
        <dbReference type="ARBA" id="ARBA00023242"/>
    </source>
</evidence>
<evidence type="ECO:0000313" key="8">
    <source>
        <dbReference type="EMBL" id="GAY64394.1"/>
    </source>
</evidence>
<evidence type="ECO:0000259" key="7">
    <source>
        <dbReference type="PROSITE" id="PS50066"/>
    </source>
</evidence>
<dbReference type="PRINTS" id="PR00404">
    <property type="entry name" value="MADSDOMAIN"/>
</dbReference>
<dbReference type="PANTHER" id="PTHR11945:SF725">
    <property type="entry name" value="AGAMOUS-LIKE 58-RELATED"/>
    <property type="match status" value="1"/>
</dbReference>
<evidence type="ECO:0000256" key="6">
    <source>
        <dbReference type="SAM" id="Coils"/>
    </source>
</evidence>
<dbReference type="GO" id="GO:0005634">
    <property type="term" value="C:nucleus"/>
    <property type="evidence" value="ECO:0007669"/>
    <property type="project" value="UniProtKB-SubCell"/>
</dbReference>
<evidence type="ECO:0000256" key="3">
    <source>
        <dbReference type="ARBA" id="ARBA00023125"/>
    </source>
</evidence>
<evidence type="ECO:0000256" key="4">
    <source>
        <dbReference type="ARBA" id="ARBA00023163"/>
    </source>
</evidence>
<comment type="subcellular location">
    <subcellularLocation>
        <location evidence="1">Nucleus</location>
    </subcellularLocation>
</comment>
<keyword evidence="3" id="KW-0238">DNA-binding</keyword>
<dbReference type="SUPFAM" id="SSF55455">
    <property type="entry name" value="SRF-like"/>
    <property type="match status" value="1"/>
</dbReference>
<feature type="domain" description="MADS-box" evidence="7">
    <location>
        <begin position="7"/>
        <end position="41"/>
    </location>
</feature>
<evidence type="ECO:0000256" key="2">
    <source>
        <dbReference type="ARBA" id="ARBA00023015"/>
    </source>
</evidence>
<dbReference type="CDD" id="cd00120">
    <property type="entry name" value="MADS"/>
    <property type="match status" value="1"/>
</dbReference>
<comment type="caution">
    <text evidence="8">The sequence shown here is derived from an EMBL/GenBank/DDBJ whole genome shotgun (WGS) entry which is preliminary data.</text>
</comment>
<dbReference type="GO" id="GO:0046983">
    <property type="term" value="F:protein dimerization activity"/>
    <property type="evidence" value="ECO:0007669"/>
    <property type="project" value="InterPro"/>
</dbReference>
<dbReference type="PROSITE" id="PS50066">
    <property type="entry name" value="MADS_BOX_2"/>
    <property type="match status" value="1"/>
</dbReference>
<dbReference type="PANTHER" id="PTHR11945">
    <property type="entry name" value="MADS BOX PROTEIN"/>
    <property type="match status" value="1"/>
</dbReference>
<dbReference type="AlphaFoldDB" id="A0A2H5QIE3"/>
<keyword evidence="9" id="KW-1185">Reference proteome</keyword>
<name>A0A2H5QIE3_CITUN</name>
<accession>A0A2H5QIE3</accession>
<dbReference type="GO" id="GO:0000981">
    <property type="term" value="F:DNA-binding transcription factor activity, RNA polymerase II-specific"/>
    <property type="evidence" value="ECO:0007669"/>
    <property type="project" value="TreeGrafter"/>
</dbReference>
<dbReference type="InterPro" id="IPR036879">
    <property type="entry name" value="TF_MADSbox_sf"/>
</dbReference>
<feature type="coiled-coil region" evidence="6">
    <location>
        <begin position="79"/>
        <end position="109"/>
    </location>
</feature>
<dbReference type="Pfam" id="PF00319">
    <property type="entry name" value="SRF-TF"/>
    <property type="match status" value="1"/>
</dbReference>
<keyword evidence="2" id="KW-0805">Transcription regulation</keyword>
<keyword evidence="5" id="KW-0539">Nucleus</keyword>
<evidence type="ECO:0000313" key="9">
    <source>
        <dbReference type="Proteomes" id="UP000236630"/>
    </source>
</evidence>